<dbReference type="PANTHER" id="PTHR43637">
    <property type="entry name" value="UPF0273 PROTEIN TM_0370"/>
    <property type="match status" value="1"/>
</dbReference>
<dbReference type="PRINTS" id="PR01874">
    <property type="entry name" value="DNAREPAIRADA"/>
</dbReference>
<evidence type="ECO:0000256" key="1">
    <source>
        <dbReference type="ARBA" id="ARBA00022741"/>
    </source>
</evidence>
<dbReference type="Proteomes" id="UP000315215">
    <property type="component" value="Chromosome"/>
</dbReference>
<dbReference type="EMBL" id="CP041666">
    <property type="protein sequence ID" value="QDP39545.1"/>
    <property type="molecule type" value="Genomic_DNA"/>
</dbReference>
<reference evidence="4 5" key="1">
    <citation type="submission" date="2019-07" db="EMBL/GenBank/DDBJ databases">
        <authorList>
            <person name="Li J."/>
        </authorList>
    </citation>
    <scope>NUCLEOTIDE SEQUENCE [LARGE SCALE GENOMIC DNA]</scope>
    <source>
        <strain evidence="4 5">TKL69</strain>
    </source>
</reference>
<proteinExistence type="predicted"/>
<evidence type="ECO:0000259" key="3">
    <source>
        <dbReference type="PROSITE" id="PS51146"/>
    </source>
</evidence>
<dbReference type="InterPro" id="IPR027417">
    <property type="entry name" value="P-loop_NTPase"/>
</dbReference>
<dbReference type="RefSeq" id="WP_143892295.1">
    <property type="nucleotide sequence ID" value="NZ_CP041666.1"/>
</dbReference>
<evidence type="ECO:0000256" key="2">
    <source>
        <dbReference type="ARBA" id="ARBA00022840"/>
    </source>
</evidence>
<evidence type="ECO:0000313" key="5">
    <source>
        <dbReference type="Proteomes" id="UP000315215"/>
    </source>
</evidence>
<gene>
    <name evidence="4" type="ORF">FN924_04745</name>
</gene>
<dbReference type="InterPro" id="IPR014774">
    <property type="entry name" value="KaiC-like_dom"/>
</dbReference>
<sequence>MIERQVKTGVDGLDRILFGGIPQGNTVLVEGRPGAGKTILGMQFLYYGSVHYNEPGIYITFEEFPDQIYKDMKQFGWDIQKLEKENKLRVITLSPEVLMDQIMKPDGLFDRLVKEIGCKRIVVDSISLFQYYYSSQIDQRKVIYTLRNTLRKYGLTSILLKEIASVEEENISFVNYLVDGVISLNLTPHFENYRKRILEITKMRGSKIQEGEHLYRITENGLHLIPALTLIEDELVTTSNHVISTGLPNLDQTLDGGIHSGATFTIDTNSKSNYKYLVIAITANHIQAGDKVLIILSSLSTISQFEEAFKKFNIDLQKLAKEGKVVFVEHYKRSAPLPYKDAVIHVSDLDNEQYRQTLQKELFPMMANGEKWFVYYDLNTVATHHGYEYVKRFFGVEVARVNSICASMLVLTNFKELGEETASFIERSSHGVIRTWVDGNYQFLQVTKSPNGKISEPLVLEKINDKPFIRLV</sequence>
<keyword evidence="1" id="KW-0547">Nucleotide-binding</keyword>
<organism evidence="4 5">
    <name type="scientific">Radiobacillus deserti</name>
    <dbReference type="NCBI Taxonomy" id="2594883"/>
    <lineage>
        <taxon>Bacteria</taxon>
        <taxon>Bacillati</taxon>
        <taxon>Bacillota</taxon>
        <taxon>Bacilli</taxon>
        <taxon>Bacillales</taxon>
        <taxon>Bacillaceae</taxon>
        <taxon>Radiobacillus</taxon>
    </lineage>
</organism>
<keyword evidence="2" id="KW-0067">ATP-binding</keyword>
<dbReference type="KEGG" id="aqt:FN924_04745"/>
<feature type="domain" description="KaiC" evidence="3">
    <location>
        <begin position="4"/>
        <end position="238"/>
    </location>
</feature>
<evidence type="ECO:0000313" key="4">
    <source>
        <dbReference type="EMBL" id="QDP39545.1"/>
    </source>
</evidence>
<dbReference type="Pfam" id="PF06745">
    <property type="entry name" value="ATPase"/>
    <property type="match status" value="1"/>
</dbReference>
<dbReference type="Gene3D" id="3.40.50.300">
    <property type="entry name" value="P-loop containing nucleotide triphosphate hydrolases"/>
    <property type="match status" value="2"/>
</dbReference>
<dbReference type="SUPFAM" id="SSF52540">
    <property type="entry name" value="P-loop containing nucleoside triphosphate hydrolases"/>
    <property type="match status" value="1"/>
</dbReference>
<dbReference type="PROSITE" id="PS51146">
    <property type="entry name" value="KAIC"/>
    <property type="match status" value="1"/>
</dbReference>
<accession>A0A516KDR6</accession>
<name>A0A516KDR6_9BACI</name>
<dbReference type="InterPro" id="IPR010624">
    <property type="entry name" value="KaiC_dom"/>
</dbReference>
<keyword evidence="5" id="KW-1185">Reference proteome</keyword>
<dbReference type="AlphaFoldDB" id="A0A516KDR6"/>
<dbReference type="OrthoDB" id="9783783at2"/>
<dbReference type="GO" id="GO:0005524">
    <property type="term" value="F:ATP binding"/>
    <property type="evidence" value="ECO:0007669"/>
    <property type="project" value="UniProtKB-KW"/>
</dbReference>
<protein>
    <submittedName>
        <fullName evidence="4">Circadian clock protein KaiC</fullName>
    </submittedName>
</protein>